<dbReference type="SUPFAM" id="SSF52172">
    <property type="entry name" value="CheY-like"/>
    <property type="match status" value="1"/>
</dbReference>
<reference evidence="3" key="1">
    <citation type="submission" date="2018-05" db="EMBL/GenBank/DDBJ databases">
        <authorList>
            <person name="Lanie J.A."/>
            <person name="Ng W.-L."/>
            <person name="Kazmierczak K.M."/>
            <person name="Andrzejewski T.M."/>
            <person name="Davidsen T.M."/>
            <person name="Wayne K.J."/>
            <person name="Tettelin H."/>
            <person name="Glass J.I."/>
            <person name="Rusch D."/>
            <person name="Podicherti R."/>
            <person name="Tsui H.-C.T."/>
            <person name="Winkler M.E."/>
        </authorList>
    </citation>
    <scope>NUCLEOTIDE SEQUENCE</scope>
</reference>
<accession>A0A382V3P2</accession>
<organism evidence="3">
    <name type="scientific">marine metagenome</name>
    <dbReference type="NCBI Taxonomy" id="408172"/>
    <lineage>
        <taxon>unclassified sequences</taxon>
        <taxon>metagenomes</taxon>
        <taxon>ecological metagenomes</taxon>
    </lineage>
</organism>
<dbReference type="SMART" id="SM00448">
    <property type="entry name" value="REC"/>
    <property type="match status" value="1"/>
</dbReference>
<dbReference type="AlphaFoldDB" id="A0A382V3P2"/>
<sequence>MTEPHQVLLIDNDEQKRHFLEISLRRAGFEVTTASSHHEALAQVERSKPGLVVSELHTPSVDGVSLCQKLKAHQDMAGIPVLFLAPDDRASTHARARAAGADDIVTKPAFIRDIVDRARTLIANLEHHTEASPAAFPAFRVSLHDVDLVGLLEDITDQVDRFVLDLQQGNGTEGSLTVSNG</sequence>
<dbReference type="PANTHER" id="PTHR44591">
    <property type="entry name" value="STRESS RESPONSE REGULATOR PROTEIN 1"/>
    <property type="match status" value="1"/>
</dbReference>
<feature type="non-terminal residue" evidence="3">
    <location>
        <position position="181"/>
    </location>
</feature>
<dbReference type="EMBL" id="UINC01148909">
    <property type="protein sequence ID" value="SVD41067.1"/>
    <property type="molecule type" value="Genomic_DNA"/>
</dbReference>
<keyword evidence="1" id="KW-0597">Phosphoprotein</keyword>
<protein>
    <recommendedName>
        <fullName evidence="2">Response regulatory domain-containing protein</fullName>
    </recommendedName>
</protein>
<name>A0A382V3P2_9ZZZZ</name>
<gene>
    <name evidence="3" type="ORF">METZ01_LOCUS393921</name>
</gene>
<dbReference type="GO" id="GO:0000160">
    <property type="term" value="P:phosphorelay signal transduction system"/>
    <property type="evidence" value="ECO:0007669"/>
    <property type="project" value="InterPro"/>
</dbReference>
<dbReference type="PROSITE" id="PS50110">
    <property type="entry name" value="RESPONSE_REGULATORY"/>
    <property type="match status" value="1"/>
</dbReference>
<dbReference type="InterPro" id="IPR050595">
    <property type="entry name" value="Bact_response_regulator"/>
</dbReference>
<evidence type="ECO:0000256" key="1">
    <source>
        <dbReference type="ARBA" id="ARBA00022553"/>
    </source>
</evidence>
<evidence type="ECO:0000259" key="2">
    <source>
        <dbReference type="PROSITE" id="PS50110"/>
    </source>
</evidence>
<dbReference type="InterPro" id="IPR001789">
    <property type="entry name" value="Sig_transdc_resp-reg_receiver"/>
</dbReference>
<dbReference type="Pfam" id="PF00072">
    <property type="entry name" value="Response_reg"/>
    <property type="match status" value="1"/>
</dbReference>
<proteinExistence type="predicted"/>
<feature type="domain" description="Response regulatory" evidence="2">
    <location>
        <begin position="6"/>
        <end position="122"/>
    </location>
</feature>
<dbReference type="PANTHER" id="PTHR44591:SF3">
    <property type="entry name" value="RESPONSE REGULATORY DOMAIN-CONTAINING PROTEIN"/>
    <property type="match status" value="1"/>
</dbReference>
<evidence type="ECO:0000313" key="3">
    <source>
        <dbReference type="EMBL" id="SVD41067.1"/>
    </source>
</evidence>
<dbReference type="InterPro" id="IPR011006">
    <property type="entry name" value="CheY-like_superfamily"/>
</dbReference>
<dbReference type="Gene3D" id="3.40.50.2300">
    <property type="match status" value="1"/>
</dbReference>